<sequence length="164" mass="18855">MKKVIFLLSICLCIGVAAGAYLYIKTQGHSEQAVAGTINAEELQAYEKDGKNPFGGMITGSELTDKEYQKYIHGMAHQKVKADEKWTFFEIHPVRISWLLEHLETNELEHKNLYKSILSRWEKGDFSRAVHDHNTIWEMQRGTVGKAKRLLSPEEESTYLKENN</sequence>
<dbReference type="OrthoDB" id="1932566at2"/>
<gene>
    <name evidence="1" type="ORF">SAMN04487936_109113</name>
</gene>
<reference evidence="2" key="1">
    <citation type="submission" date="2016-10" db="EMBL/GenBank/DDBJ databases">
        <authorList>
            <person name="Varghese N."/>
            <person name="Submissions S."/>
        </authorList>
    </citation>
    <scope>NUCLEOTIDE SEQUENCE [LARGE SCALE GENOMIC DNA]</scope>
    <source>
        <strain evidence="2">CGMCC 1.3704</strain>
    </source>
</reference>
<accession>A0A1I3XTH1</accession>
<dbReference type="RefSeq" id="WP_075037417.1">
    <property type="nucleotide sequence ID" value="NZ_FOSB01000009.1"/>
</dbReference>
<name>A0A1I3XTH1_HALDA</name>
<evidence type="ECO:0000313" key="2">
    <source>
        <dbReference type="Proteomes" id="UP000183557"/>
    </source>
</evidence>
<proteinExistence type="predicted"/>
<dbReference type="EMBL" id="FOSB01000009">
    <property type="protein sequence ID" value="SFK22599.1"/>
    <property type="molecule type" value="Genomic_DNA"/>
</dbReference>
<organism evidence="1 2">
    <name type="scientific">Halobacillus dabanensis</name>
    <dbReference type="NCBI Taxonomy" id="240302"/>
    <lineage>
        <taxon>Bacteria</taxon>
        <taxon>Bacillati</taxon>
        <taxon>Bacillota</taxon>
        <taxon>Bacilli</taxon>
        <taxon>Bacillales</taxon>
        <taxon>Bacillaceae</taxon>
        <taxon>Halobacillus</taxon>
    </lineage>
</organism>
<dbReference type="Pfam" id="PF19754">
    <property type="entry name" value="DUF6241"/>
    <property type="match status" value="1"/>
</dbReference>
<dbReference type="InterPro" id="IPR046208">
    <property type="entry name" value="DUF6241"/>
</dbReference>
<dbReference type="AlphaFoldDB" id="A0A1I3XTH1"/>
<dbReference type="Proteomes" id="UP000183557">
    <property type="component" value="Unassembled WGS sequence"/>
</dbReference>
<keyword evidence="2" id="KW-1185">Reference proteome</keyword>
<evidence type="ECO:0000313" key="1">
    <source>
        <dbReference type="EMBL" id="SFK22599.1"/>
    </source>
</evidence>
<protein>
    <submittedName>
        <fullName evidence="1">Uncharacterized protein</fullName>
    </submittedName>
</protein>